<feature type="compositionally biased region" description="Basic and acidic residues" evidence="1">
    <location>
        <begin position="613"/>
        <end position="628"/>
    </location>
</feature>
<dbReference type="EMBL" id="RRYP01004070">
    <property type="protein sequence ID" value="TNV83197.1"/>
    <property type="molecule type" value="Genomic_DNA"/>
</dbReference>
<reference evidence="2" key="1">
    <citation type="submission" date="2019-06" db="EMBL/GenBank/DDBJ databases">
        <authorList>
            <person name="Zheng W."/>
        </authorList>
    </citation>
    <scope>NUCLEOTIDE SEQUENCE</scope>
    <source>
        <strain evidence="2">QDHG01</strain>
    </source>
</reference>
<feature type="region of interest" description="Disordered" evidence="1">
    <location>
        <begin position="482"/>
        <end position="560"/>
    </location>
</feature>
<feature type="region of interest" description="Disordered" evidence="1">
    <location>
        <begin position="237"/>
        <end position="261"/>
    </location>
</feature>
<feature type="compositionally biased region" description="Polar residues" evidence="1">
    <location>
        <begin position="66"/>
        <end position="78"/>
    </location>
</feature>
<dbReference type="OrthoDB" id="252964at2759"/>
<feature type="region of interest" description="Disordered" evidence="1">
    <location>
        <begin position="163"/>
        <end position="185"/>
    </location>
</feature>
<feature type="region of interest" description="Disordered" evidence="1">
    <location>
        <begin position="675"/>
        <end position="696"/>
    </location>
</feature>
<feature type="region of interest" description="Disordered" evidence="1">
    <location>
        <begin position="596"/>
        <end position="628"/>
    </location>
</feature>
<dbReference type="AlphaFoldDB" id="A0A8J8NWD1"/>
<feature type="compositionally biased region" description="Polar residues" evidence="1">
    <location>
        <begin position="493"/>
        <end position="543"/>
    </location>
</feature>
<organism evidence="2 3">
    <name type="scientific">Halteria grandinella</name>
    <dbReference type="NCBI Taxonomy" id="5974"/>
    <lineage>
        <taxon>Eukaryota</taxon>
        <taxon>Sar</taxon>
        <taxon>Alveolata</taxon>
        <taxon>Ciliophora</taxon>
        <taxon>Intramacronucleata</taxon>
        <taxon>Spirotrichea</taxon>
        <taxon>Stichotrichia</taxon>
        <taxon>Sporadotrichida</taxon>
        <taxon>Halteriidae</taxon>
        <taxon>Halteria</taxon>
    </lineage>
</organism>
<name>A0A8J8NWD1_HALGN</name>
<evidence type="ECO:0000313" key="2">
    <source>
        <dbReference type="EMBL" id="TNV83197.1"/>
    </source>
</evidence>
<sequence>MSAQQHKDYYNELDLQLQKRKSSPFQRLQPGILGMPFEFNEDEDHLNETGTKVIVLSKVDNRQYTERSSPQQQVQNPSEIDEGERHPSVVITAEDQQMINPITPQASEFQNRYLAGGGLFRGLKTNETQENLLSRDTNNNMIDEKSVLLTDIDANNNQPLISQEHSQRRHNFNPTPTEPLKSHPSATISMSRHNNLNFHLPQDQLSHHFSDHGKLISYPSQVDYGQDQPLLITQVPPSVKSHQHRLASSSDSCTSSDEDKKDRELMRKILNMSNTGHQLIVTSSEDDSILEQGSDKFVQNLKALYDRRIQSSFHLLDSLKEQHANMGTFTLYLDDLEGQLRQNQVTAENEIRLKKQQLIMEIERLYEIAIKDIGLQAKLREDQIEERRQEIEERQGEIDRCCEMVKMRIRGETQQRFVKNYLEMVRECEGVMKKQVRRLDKEFESSVLDLRIKAPFFNYVISQRDHRGQLMGVSMHGLQQLRDSANKSRKELNTSSCISLSERPNQAYHHTTSIEQSQRSSQNLNPNINATNTYNTQHSQSSLGLEKQRQMEHQRAQSALVKVEQVDQPVIKTGGSGLREAKRQIIDKIEELERLLQENGNKQPRKKSKQQAKKQDEPKYQTERANQEEKYKLQPMSLNHTVESNLLARQSMNGLMSQYQEYEQTALISLSPLHSDPLAQQDRPHGTKRPNSAHQHTLCDLPSRRLRLYIPFGYPPYSCFYLLTLNDDQVQTAEVLDHILTHLRIPPADWRTFKLSYKVSPQAIETDLQVQELVAVTVERRLRAQENIYGALQAEVMATWPRLYLVDINDTRGVR</sequence>
<feature type="region of interest" description="Disordered" evidence="1">
    <location>
        <begin position="63"/>
        <end position="85"/>
    </location>
</feature>
<protein>
    <submittedName>
        <fullName evidence="2">Uncharacterized protein</fullName>
    </submittedName>
</protein>
<feature type="compositionally biased region" description="Basic residues" evidence="1">
    <location>
        <begin position="603"/>
        <end position="612"/>
    </location>
</feature>
<proteinExistence type="predicted"/>
<keyword evidence="3" id="KW-1185">Reference proteome</keyword>
<feature type="compositionally biased region" description="Basic and acidic residues" evidence="1">
    <location>
        <begin position="546"/>
        <end position="555"/>
    </location>
</feature>
<dbReference type="Proteomes" id="UP000785679">
    <property type="component" value="Unassembled WGS sequence"/>
</dbReference>
<gene>
    <name evidence="2" type="ORF">FGO68_gene4518</name>
</gene>
<comment type="caution">
    <text evidence="2">The sequence shown here is derived from an EMBL/GenBank/DDBJ whole genome shotgun (WGS) entry which is preliminary data.</text>
</comment>
<evidence type="ECO:0000256" key="1">
    <source>
        <dbReference type="SAM" id="MobiDB-lite"/>
    </source>
</evidence>
<evidence type="ECO:0000313" key="3">
    <source>
        <dbReference type="Proteomes" id="UP000785679"/>
    </source>
</evidence>
<accession>A0A8J8NWD1</accession>